<gene>
    <name evidence="7" type="ORF">LOTGIDRAFT_95075</name>
</gene>
<dbReference type="GeneID" id="20253032"/>
<organism evidence="7 8">
    <name type="scientific">Lottia gigantea</name>
    <name type="common">Giant owl limpet</name>
    <dbReference type="NCBI Taxonomy" id="225164"/>
    <lineage>
        <taxon>Eukaryota</taxon>
        <taxon>Metazoa</taxon>
        <taxon>Spiralia</taxon>
        <taxon>Lophotrochozoa</taxon>
        <taxon>Mollusca</taxon>
        <taxon>Gastropoda</taxon>
        <taxon>Patellogastropoda</taxon>
        <taxon>Lottioidea</taxon>
        <taxon>Lottiidae</taxon>
        <taxon>Lottia</taxon>
    </lineage>
</organism>
<dbReference type="PANTHER" id="PTHR12126:SF11">
    <property type="entry name" value="NADH DEHYDROGENASE [UBIQUINONE] 1 ALPHA SUBCOMPLEX SUBUNIT 9, MITOCHONDRIAL"/>
    <property type="match status" value="1"/>
</dbReference>
<dbReference type="OMA" id="PEDQFTN"/>
<evidence type="ECO:0000256" key="3">
    <source>
        <dbReference type="ARBA" id="ARBA00042000"/>
    </source>
</evidence>
<dbReference type="RefSeq" id="XP_009047623.1">
    <property type="nucleotide sequence ID" value="XM_009049375.1"/>
</dbReference>
<comment type="subunit">
    <text evidence="5">Complex I is composed of 45 different subunits. This a component of the hydrophobic protein fraction. Interacts with BLOC1S1. Interacts with SLC2A4. Interacts with CLOCK. Interacts with RAB5IF.</text>
</comment>
<dbReference type="InterPro" id="IPR051207">
    <property type="entry name" value="ComplexI_NDUFA9_subunit"/>
</dbReference>
<feature type="domain" description="NAD-dependent epimerase/dehydratase" evidence="6">
    <location>
        <begin position="21"/>
        <end position="231"/>
    </location>
</feature>
<evidence type="ECO:0000256" key="5">
    <source>
        <dbReference type="ARBA" id="ARBA00046455"/>
    </source>
</evidence>
<dbReference type="OrthoDB" id="275457at2759"/>
<reference evidence="7 8" key="1">
    <citation type="journal article" date="2013" name="Nature">
        <title>Insights into bilaterian evolution from three spiralian genomes.</title>
        <authorList>
            <person name="Simakov O."/>
            <person name="Marletaz F."/>
            <person name="Cho S.J."/>
            <person name="Edsinger-Gonzales E."/>
            <person name="Havlak P."/>
            <person name="Hellsten U."/>
            <person name="Kuo D.H."/>
            <person name="Larsson T."/>
            <person name="Lv J."/>
            <person name="Arendt D."/>
            <person name="Savage R."/>
            <person name="Osoegawa K."/>
            <person name="de Jong P."/>
            <person name="Grimwood J."/>
            <person name="Chapman J.A."/>
            <person name="Shapiro H."/>
            <person name="Aerts A."/>
            <person name="Otillar R.P."/>
            <person name="Terry A.Y."/>
            <person name="Boore J.L."/>
            <person name="Grigoriev I.V."/>
            <person name="Lindberg D.R."/>
            <person name="Seaver E.C."/>
            <person name="Weisblat D.A."/>
            <person name="Putnam N.H."/>
            <person name="Rokhsar D.S."/>
        </authorList>
    </citation>
    <scope>NUCLEOTIDE SEQUENCE [LARGE SCALE GENOMIC DNA]</scope>
</reference>
<evidence type="ECO:0000313" key="7">
    <source>
        <dbReference type="EMBL" id="ESP01733.1"/>
    </source>
</evidence>
<dbReference type="AlphaFoldDB" id="V4AW85"/>
<protein>
    <recommendedName>
        <fullName evidence="2">NADH dehydrogenase [ubiquinone] 1 alpha subcomplex subunit 9, mitochondrial</fullName>
    </recommendedName>
    <alternativeName>
        <fullName evidence="4">Complex I-39kD</fullName>
    </alternativeName>
    <alternativeName>
        <fullName evidence="3">NADH-ubiquinone oxidoreductase 39 kDa subunit</fullName>
    </alternativeName>
</protein>
<dbReference type="GO" id="GO:0005739">
    <property type="term" value="C:mitochondrion"/>
    <property type="evidence" value="ECO:0007669"/>
    <property type="project" value="TreeGrafter"/>
</dbReference>
<evidence type="ECO:0000259" key="6">
    <source>
        <dbReference type="Pfam" id="PF01370"/>
    </source>
</evidence>
<proteinExistence type="inferred from homology"/>
<keyword evidence="8" id="KW-1185">Reference proteome</keyword>
<dbReference type="EMBL" id="KB200406">
    <property type="protein sequence ID" value="ESP01733.1"/>
    <property type="molecule type" value="Genomic_DNA"/>
</dbReference>
<dbReference type="GO" id="GO:0044877">
    <property type="term" value="F:protein-containing complex binding"/>
    <property type="evidence" value="ECO:0007669"/>
    <property type="project" value="TreeGrafter"/>
</dbReference>
<dbReference type="STRING" id="225164.V4AW85"/>
<feature type="non-terminal residue" evidence="7">
    <location>
        <position position="347"/>
    </location>
</feature>
<evidence type="ECO:0000256" key="4">
    <source>
        <dbReference type="ARBA" id="ARBA00043145"/>
    </source>
</evidence>
<dbReference type="KEGG" id="lgi:LOTGIDRAFT_95075"/>
<dbReference type="HOGENOM" id="CLU_007383_6_4_1"/>
<sequence length="347" mass="39179">SLTSLKRGRGGRSSFSGIVATVFGSTGQLGRIIVSKLGRVGSQIIIPYRGATWDVDKFAVCGDLGQVLFNPFHLQNEETLYKSMKYSNVVINLIGSDFETKCFKYDDVHVQGARDIARIAKECGVEKFIHFSALNSSAKPQEIFLPGGSDYLASKYRGELAVQEEFPEAVIFRPAVMTGPEDKFAYSFINQYRKFGNTLPLWKKGKETIKQPVYAGDVAEGVIQAIYDPDVNGKTFEAIGPYRYYLYDIVKFYLDVVQHRHITITDMHILYKLKVQLLHENNLYGKKITTDMLEVQHLTDTTTGCPTLEDLGVQLTNIEDRALFDLDPYRLFGHFKDVGEYVEPPRP</sequence>
<dbReference type="CTD" id="20253032"/>
<dbReference type="SUPFAM" id="SSF51735">
    <property type="entry name" value="NAD(P)-binding Rossmann-fold domains"/>
    <property type="match status" value="1"/>
</dbReference>
<dbReference type="PANTHER" id="PTHR12126">
    <property type="entry name" value="NADH-UBIQUINONE OXIDOREDUCTASE 39 KDA SUBUNIT-RELATED"/>
    <property type="match status" value="1"/>
</dbReference>
<dbReference type="InterPro" id="IPR036291">
    <property type="entry name" value="NAD(P)-bd_dom_sf"/>
</dbReference>
<dbReference type="Gene3D" id="3.40.50.720">
    <property type="entry name" value="NAD(P)-binding Rossmann-like Domain"/>
    <property type="match status" value="1"/>
</dbReference>
<dbReference type="Pfam" id="PF01370">
    <property type="entry name" value="Epimerase"/>
    <property type="match status" value="1"/>
</dbReference>
<feature type="non-terminal residue" evidence="7">
    <location>
        <position position="1"/>
    </location>
</feature>
<dbReference type="InterPro" id="IPR001509">
    <property type="entry name" value="Epimerase_deHydtase"/>
</dbReference>
<accession>V4AW85</accession>
<evidence type="ECO:0000313" key="8">
    <source>
        <dbReference type="Proteomes" id="UP000030746"/>
    </source>
</evidence>
<comment type="similarity">
    <text evidence="1">Belongs to the complex I NDUFA9 subunit family.</text>
</comment>
<dbReference type="CDD" id="cd05271">
    <property type="entry name" value="NDUFA9_like_SDR_a"/>
    <property type="match status" value="1"/>
</dbReference>
<evidence type="ECO:0000256" key="2">
    <source>
        <dbReference type="ARBA" id="ARBA00040720"/>
    </source>
</evidence>
<dbReference type="Proteomes" id="UP000030746">
    <property type="component" value="Unassembled WGS sequence"/>
</dbReference>
<name>V4AW85_LOTGI</name>
<evidence type="ECO:0000256" key="1">
    <source>
        <dbReference type="ARBA" id="ARBA00038501"/>
    </source>
</evidence>